<gene>
    <name evidence="3" type="ORF">GCM10025782_23900</name>
</gene>
<reference evidence="4" key="1">
    <citation type="journal article" date="2019" name="Int. J. Syst. Evol. Microbiol.">
        <title>The Global Catalogue of Microorganisms (GCM) 10K type strain sequencing project: providing services to taxonomists for standard genome sequencing and annotation.</title>
        <authorList>
            <consortium name="The Broad Institute Genomics Platform"/>
            <consortium name="The Broad Institute Genome Sequencing Center for Infectious Disease"/>
            <person name="Wu L."/>
            <person name="Ma J."/>
        </authorList>
    </citation>
    <scope>NUCLEOTIDE SEQUENCE [LARGE SCALE GENOMIC DNA]</scope>
    <source>
        <strain evidence="4">JCM 18961</strain>
    </source>
</reference>
<feature type="transmembrane region" description="Helical" evidence="2">
    <location>
        <begin position="785"/>
        <end position="808"/>
    </location>
</feature>
<dbReference type="Gene3D" id="3.90.550.10">
    <property type="entry name" value="Spore Coat Polysaccharide Biosynthesis Protein SpsA, Chain A"/>
    <property type="match status" value="1"/>
</dbReference>
<feature type="region of interest" description="Disordered" evidence="1">
    <location>
        <begin position="123"/>
        <end position="147"/>
    </location>
</feature>
<dbReference type="EMBL" id="BAABLO010000011">
    <property type="protein sequence ID" value="GAA4725036.1"/>
    <property type="molecule type" value="Genomic_DNA"/>
</dbReference>
<keyword evidence="2" id="KW-0812">Transmembrane</keyword>
<keyword evidence="2" id="KW-0472">Membrane</keyword>
<dbReference type="RefSeq" id="WP_345503568.1">
    <property type="nucleotide sequence ID" value="NZ_BAABLO010000011.1"/>
</dbReference>
<dbReference type="InterPro" id="IPR029044">
    <property type="entry name" value="Nucleotide-diphossugar_trans"/>
</dbReference>
<name>A0ABP8YCH2_9MICO</name>
<feature type="transmembrane region" description="Helical" evidence="2">
    <location>
        <begin position="631"/>
        <end position="658"/>
    </location>
</feature>
<protein>
    <recommendedName>
        <fullName evidence="5">Glycosyltransferase 2-like domain-containing protein</fullName>
    </recommendedName>
</protein>
<feature type="region of interest" description="Disordered" evidence="1">
    <location>
        <begin position="290"/>
        <end position="310"/>
    </location>
</feature>
<dbReference type="Pfam" id="PF13641">
    <property type="entry name" value="Glyco_tranf_2_3"/>
    <property type="match status" value="1"/>
</dbReference>
<dbReference type="Proteomes" id="UP001500556">
    <property type="component" value="Unassembled WGS sequence"/>
</dbReference>
<feature type="transmembrane region" description="Helical" evidence="2">
    <location>
        <begin position="747"/>
        <end position="765"/>
    </location>
</feature>
<dbReference type="InterPro" id="IPR050834">
    <property type="entry name" value="Glycosyltransf_2"/>
</dbReference>
<comment type="caution">
    <text evidence="3">The sequence shown here is derived from an EMBL/GenBank/DDBJ whole genome shotgun (WGS) entry which is preliminary data.</text>
</comment>
<feature type="transmembrane region" description="Helical" evidence="2">
    <location>
        <begin position="1078"/>
        <end position="1097"/>
    </location>
</feature>
<evidence type="ECO:0008006" key="5">
    <source>
        <dbReference type="Google" id="ProtNLM"/>
    </source>
</evidence>
<accession>A0ABP8YCH2</accession>
<keyword evidence="2" id="KW-1133">Transmembrane helix</keyword>
<sequence>MTLAPPHRTTDAGSASAPGTSTSSDAGTGPGAEGAEATAVAATVTAVLVLRGPASALPQTLDSLAGQTRLPDRLLVVDPGPDGNAVEVVRAHRALAEAVPHASYVTVPGTTTVTEAVRAALAQAGEPDRGTADATPGETGHANSQDVTADRAPAVEHLWVLTCDSAAAPTALARLLDAVRRSPSVGAAGPKLLDWTLPGALRSVGVQLTRSGRVIPSPAPGEPDQGQYDRRSDVLAVPATGMLVERALFEGLRGPDRAFGDFGGDVDFSWRAQQAGHRVVVVPKATVRTGAPQVDADESPSGSGDTSTRMRRQARRVALARCAWWALPPLAVWVALSSLVATLALLVAKRPRAAWAELSDLGAVLTPARVLGARWRSRGTRRVRRRDLVGLFVPASTVLRHTGDLVHDQVAFDDGRVLEPATEVVEAGPVADEAQDLHVLGSTWVSRAAGNPGLLAVLLATVTSLAATRAMGGGVFARLTSGVAGGELLGGRATAGSAWHLWLDGWHGAGLGQSVEQGPHLVVLAGLAWLLTHLPVVGPPSSPVGSAVALLVTLALPVSTLAAYLGARVVTHSRWPRALAALAWGSTAVLTSAVATGRLGGLVTGMLLPLVAAGFALAARRGGSTTVTAATVLAIALLGAFAPAYLPVAVVAAVLVVLLGRGGARLRGLALLVGPALLLGPWVQTLVEKPDLLLAGPGLTVWGAAQALPWQLALLHPGGPGSYPVLLSAPVVLAGVLGLLRAGRRGWTASVLSFTGLLGLGYALVAPRLVLATVPVGEPIAGAHVTAWSGTGLSLLALSLLGAALLGADGLAVSKARGGWVALTRWPVAAALVVAVVAGMGWTSWKTLGDTLGAWTDPRPAVAVDQAEGGLGNRMLLLRPEGTGLSFDLLGREPSDVARSLPPTAVGRPDQTALATAVGQLFQQGAAPGELHPAKALSDLAVGFVGLRTDDTDPRIRALDATAGLGRLGEHDGVTFWRVLPGGSAAGQGSLAPARVRLVTARSDQALAVDGDHSRLVTSVVASRGASLVLAEPAEWVRHARVEVDGHVVAPADAGTAYPVPAGAHTVSVEVLPTDATWRYAQGLALLLVVFLAIPFGNRASRRRS</sequence>
<proteinExistence type="predicted"/>
<feature type="transmembrane region" description="Helical" evidence="2">
    <location>
        <begin position="722"/>
        <end position="740"/>
    </location>
</feature>
<feature type="transmembrane region" description="Helical" evidence="2">
    <location>
        <begin position="323"/>
        <end position="348"/>
    </location>
</feature>
<dbReference type="PANTHER" id="PTHR43685">
    <property type="entry name" value="GLYCOSYLTRANSFERASE"/>
    <property type="match status" value="1"/>
</dbReference>
<evidence type="ECO:0000313" key="4">
    <source>
        <dbReference type="Proteomes" id="UP001500556"/>
    </source>
</evidence>
<feature type="transmembrane region" description="Helical" evidence="2">
    <location>
        <begin position="544"/>
        <end position="566"/>
    </location>
</feature>
<evidence type="ECO:0000313" key="3">
    <source>
        <dbReference type="EMBL" id="GAA4725036.1"/>
    </source>
</evidence>
<organism evidence="3 4">
    <name type="scientific">Pedococcus ginsenosidimutans</name>
    <dbReference type="NCBI Taxonomy" id="490570"/>
    <lineage>
        <taxon>Bacteria</taxon>
        <taxon>Bacillati</taxon>
        <taxon>Actinomycetota</taxon>
        <taxon>Actinomycetes</taxon>
        <taxon>Micrococcales</taxon>
        <taxon>Intrasporangiaceae</taxon>
        <taxon>Pedococcus</taxon>
    </lineage>
</organism>
<feature type="transmembrane region" description="Helical" evidence="2">
    <location>
        <begin position="664"/>
        <end position="683"/>
    </location>
</feature>
<evidence type="ECO:0000256" key="2">
    <source>
        <dbReference type="SAM" id="Phobius"/>
    </source>
</evidence>
<dbReference type="SUPFAM" id="SSF53448">
    <property type="entry name" value="Nucleotide-diphospho-sugar transferases"/>
    <property type="match status" value="1"/>
</dbReference>
<feature type="compositionally biased region" description="Low complexity" evidence="1">
    <location>
        <begin position="11"/>
        <end position="34"/>
    </location>
</feature>
<keyword evidence="4" id="KW-1185">Reference proteome</keyword>
<evidence type="ECO:0000256" key="1">
    <source>
        <dbReference type="SAM" id="MobiDB-lite"/>
    </source>
</evidence>
<dbReference type="PANTHER" id="PTHR43685:SF3">
    <property type="entry name" value="SLR2126 PROTEIN"/>
    <property type="match status" value="1"/>
</dbReference>
<feature type="region of interest" description="Disordered" evidence="1">
    <location>
        <begin position="1"/>
        <end position="34"/>
    </location>
</feature>
<feature type="transmembrane region" description="Helical" evidence="2">
    <location>
        <begin position="820"/>
        <end position="842"/>
    </location>
</feature>
<feature type="transmembrane region" description="Helical" evidence="2">
    <location>
        <begin position="601"/>
        <end position="619"/>
    </location>
</feature>